<feature type="region of interest" description="Disordered" evidence="1">
    <location>
        <begin position="64"/>
        <end position="92"/>
    </location>
</feature>
<name>A0A0E0K375_ORYPU</name>
<dbReference type="Proteomes" id="UP000026962">
    <property type="component" value="Chromosome 2"/>
</dbReference>
<proteinExistence type="predicted"/>
<accession>A0A0E0K375</accession>
<reference evidence="2" key="2">
    <citation type="submission" date="2018-05" db="EMBL/GenBank/DDBJ databases">
        <title>OpunRS2 (Oryza punctata Reference Sequence Version 2).</title>
        <authorList>
            <person name="Zhang J."/>
            <person name="Kudrna D."/>
            <person name="Lee S."/>
            <person name="Talag J."/>
            <person name="Welchert J."/>
            <person name="Wing R.A."/>
        </authorList>
    </citation>
    <scope>NUCLEOTIDE SEQUENCE [LARGE SCALE GENOMIC DNA]</scope>
</reference>
<dbReference type="HOGENOM" id="CLU_1117227_0_0_1"/>
<evidence type="ECO:0000313" key="3">
    <source>
        <dbReference type="Proteomes" id="UP000026962"/>
    </source>
</evidence>
<dbReference type="AlphaFoldDB" id="A0A0E0K375"/>
<evidence type="ECO:0000313" key="2">
    <source>
        <dbReference type="EnsemblPlants" id="OPUNC02G24370.3"/>
    </source>
</evidence>
<reference evidence="2" key="1">
    <citation type="submission" date="2015-04" db="UniProtKB">
        <authorList>
            <consortium name="EnsemblPlants"/>
        </authorList>
    </citation>
    <scope>IDENTIFICATION</scope>
</reference>
<evidence type="ECO:0000256" key="1">
    <source>
        <dbReference type="SAM" id="MobiDB-lite"/>
    </source>
</evidence>
<organism evidence="2">
    <name type="scientific">Oryza punctata</name>
    <name type="common">Red rice</name>
    <dbReference type="NCBI Taxonomy" id="4537"/>
    <lineage>
        <taxon>Eukaryota</taxon>
        <taxon>Viridiplantae</taxon>
        <taxon>Streptophyta</taxon>
        <taxon>Embryophyta</taxon>
        <taxon>Tracheophyta</taxon>
        <taxon>Spermatophyta</taxon>
        <taxon>Magnoliopsida</taxon>
        <taxon>Liliopsida</taxon>
        <taxon>Poales</taxon>
        <taxon>Poaceae</taxon>
        <taxon>BOP clade</taxon>
        <taxon>Oryzoideae</taxon>
        <taxon>Oryzeae</taxon>
        <taxon>Oryzinae</taxon>
        <taxon>Oryza</taxon>
    </lineage>
</organism>
<keyword evidence="3" id="KW-1185">Reference proteome</keyword>
<dbReference type="EnsemblPlants" id="OPUNC02G24370.3">
    <property type="protein sequence ID" value="OPUNC02G24370.3"/>
    <property type="gene ID" value="OPUNC02G24370"/>
</dbReference>
<protein>
    <submittedName>
        <fullName evidence="2">Uncharacterized protein</fullName>
    </submittedName>
</protein>
<dbReference type="Gramene" id="OPUNC02G24370.3">
    <property type="protein sequence ID" value="OPUNC02G24370.3"/>
    <property type="gene ID" value="OPUNC02G24370"/>
</dbReference>
<sequence length="306" mass="35104">MDEATAAGEGPTGLGQKRSGICLRRLPFPQLRRVLRLRLPLLCASSSSPLMAWRGAPRFVASPSTALAPSPDPASGATRPSPATRGPRRRVISKVPVEKNGMVTLNAQNVYETWIAKLTLDSEIRQYTIDEHAEKLHGNRFRCMSLEVYNVSRHQLMFSLKVKASRIIEHSLQPTGHQFLVMLALVIWWQWHSEISGFWSNSQMDFSGKPKREHTWKLFAIFLENGLEPDLYIQKGLTFVDWHLNFSYLNMHFHATASSHLFTKLLIFFSRIPLRSMYVSYAKRMESKAAKRYQGKPNRDRANRFF</sequence>